<evidence type="ECO:0000313" key="6">
    <source>
        <dbReference type="EMBL" id="RZI08072.1"/>
    </source>
</evidence>
<dbReference type="Proteomes" id="UP000294017">
    <property type="component" value="Unassembled WGS sequence"/>
</dbReference>
<dbReference type="InterPro" id="IPR003477">
    <property type="entry name" value="PemK-like"/>
</dbReference>
<dbReference type="Gene3D" id="2.30.30.110">
    <property type="match status" value="1"/>
</dbReference>
<dbReference type="RefSeq" id="WP_165380433.1">
    <property type="nucleotide sequence ID" value="NZ_RQTF01000048.1"/>
</dbReference>
<feature type="non-terminal residue" evidence="6">
    <location>
        <position position="1"/>
    </location>
</feature>
<dbReference type="InterPro" id="IPR011067">
    <property type="entry name" value="Plasmid_toxin/cell-grow_inhib"/>
</dbReference>
<accession>A0AB37XXZ3</accession>
<comment type="caution">
    <text evidence="6">The sequence shown here is derived from an EMBL/GenBank/DDBJ whole genome shotgun (WGS) entry which is preliminary data.</text>
</comment>
<organism evidence="6 7">
    <name type="scientific">Staphylococcus aureus</name>
    <dbReference type="NCBI Taxonomy" id="1280"/>
    <lineage>
        <taxon>Bacteria</taxon>
        <taxon>Bacillati</taxon>
        <taxon>Bacillota</taxon>
        <taxon>Bacilli</taxon>
        <taxon>Bacillales</taxon>
        <taxon>Staphylococcaceae</taxon>
        <taxon>Staphylococcus</taxon>
    </lineage>
</organism>
<dbReference type="EMBL" id="RQTF01000048">
    <property type="protein sequence ID" value="RZI08072.1"/>
    <property type="molecule type" value="Genomic_DNA"/>
</dbReference>
<gene>
    <name evidence="6" type="ORF">EIH03_03450</name>
</gene>
<protein>
    <recommendedName>
        <fullName evidence="2">Endoribonuclease MazF</fullName>
    </recommendedName>
    <alternativeName>
        <fullName evidence="4">Toxin MazF</fullName>
    </alternativeName>
    <alternativeName>
        <fullName evidence="5">mRNA interferase MazF</fullName>
    </alternativeName>
</protein>
<evidence type="ECO:0000313" key="7">
    <source>
        <dbReference type="Proteomes" id="UP000294017"/>
    </source>
</evidence>
<evidence type="ECO:0000256" key="2">
    <source>
        <dbReference type="ARBA" id="ARBA00019638"/>
    </source>
</evidence>
<proteinExistence type="inferred from homology"/>
<dbReference type="Pfam" id="PF02452">
    <property type="entry name" value="PemK_toxin"/>
    <property type="match status" value="1"/>
</dbReference>
<dbReference type="AlphaFoldDB" id="A0AB37XXZ3"/>
<comment type="similarity">
    <text evidence="1">Belongs to the PemK/MazF family.</text>
</comment>
<sequence>LKQIRTIYKKRLKEKLTYLSDDKMKEVYNALMINLRLNAVPHQKN</sequence>
<keyword evidence="3" id="KW-1277">Toxin-antitoxin system</keyword>
<name>A0AB37XXZ3_STAAU</name>
<dbReference type="GO" id="GO:0003677">
    <property type="term" value="F:DNA binding"/>
    <property type="evidence" value="ECO:0007669"/>
    <property type="project" value="InterPro"/>
</dbReference>
<evidence type="ECO:0000256" key="1">
    <source>
        <dbReference type="ARBA" id="ARBA00007521"/>
    </source>
</evidence>
<reference evidence="6 7" key="1">
    <citation type="submission" date="2018-11" db="EMBL/GenBank/DDBJ databases">
        <title>Genomic profiling of Staphylococcus species from a Poultry farm system in KwaZulu-Natal, South Africa.</title>
        <authorList>
            <person name="Amoako D.G."/>
            <person name="Somboro A.M."/>
            <person name="Abia A.L.K."/>
            <person name="Bester L.A."/>
            <person name="Essack S.Y."/>
        </authorList>
    </citation>
    <scope>NUCLEOTIDE SEQUENCE [LARGE SCALE GENOMIC DNA]</scope>
    <source>
        <strain evidence="6 7">SA12</strain>
    </source>
</reference>
<evidence type="ECO:0000256" key="5">
    <source>
        <dbReference type="ARBA" id="ARBA00032054"/>
    </source>
</evidence>
<evidence type="ECO:0000256" key="3">
    <source>
        <dbReference type="ARBA" id="ARBA00022649"/>
    </source>
</evidence>
<evidence type="ECO:0000256" key="4">
    <source>
        <dbReference type="ARBA" id="ARBA00031226"/>
    </source>
</evidence>
<dbReference type="SUPFAM" id="SSF50118">
    <property type="entry name" value="Cell growth inhibitor/plasmid maintenance toxic component"/>
    <property type="match status" value="1"/>
</dbReference>